<comment type="subcellular location">
    <subcellularLocation>
        <location evidence="1">Cytoplasm</location>
    </subcellularLocation>
</comment>
<evidence type="ECO:0000313" key="4">
    <source>
        <dbReference type="EMBL" id="EWM28633.1"/>
    </source>
</evidence>
<keyword evidence="5" id="KW-1185">Reference proteome</keyword>
<reference evidence="4 5" key="1">
    <citation type="journal article" date="2014" name="Mol. Plant">
        <title>Chromosome Scale Genome Assembly and Transcriptome Profiling of Nannochloropsis gaditana in Nitrogen Depletion.</title>
        <authorList>
            <person name="Corteggiani Carpinelli E."/>
            <person name="Telatin A."/>
            <person name="Vitulo N."/>
            <person name="Forcato C."/>
            <person name="D'Angelo M."/>
            <person name="Schiavon R."/>
            <person name="Vezzi A."/>
            <person name="Giacometti G.M."/>
            <person name="Morosinotto T."/>
            <person name="Valle G."/>
        </authorList>
    </citation>
    <scope>NUCLEOTIDE SEQUENCE [LARGE SCALE GENOMIC DNA]</scope>
    <source>
        <strain evidence="4 5">B-31</strain>
    </source>
</reference>
<protein>
    <submittedName>
        <fullName evidence="4">Pseudouridine synthase and archaeosine transglycosylase domain-containing protein</fullName>
    </submittedName>
</protein>
<dbReference type="Pfam" id="PF01472">
    <property type="entry name" value="PUA"/>
    <property type="match status" value="1"/>
</dbReference>
<dbReference type="GO" id="GO:0001731">
    <property type="term" value="P:formation of translation preinitiation complex"/>
    <property type="evidence" value="ECO:0007669"/>
    <property type="project" value="TreeGrafter"/>
</dbReference>
<proteinExistence type="predicted"/>
<dbReference type="CDD" id="cd11609">
    <property type="entry name" value="MCT1_N"/>
    <property type="match status" value="1"/>
</dbReference>
<evidence type="ECO:0000256" key="1">
    <source>
        <dbReference type="ARBA" id="ARBA00004496"/>
    </source>
</evidence>
<evidence type="ECO:0000259" key="3">
    <source>
        <dbReference type="SMART" id="SM00359"/>
    </source>
</evidence>
<dbReference type="EMBL" id="AZIL01000278">
    <property type="protein sequence ID" value="EWM28633.1"/>
    <property type="molecule type" value="Genomic_DNA"/>
</dbReference>
<dbReference type="GO" id="GO:0005737">
    <property type="term" value="C:cytoplasm"/>
    <property type="evidence" value="ECO:0007669"/>
    <property type="project" value="UniProtKB-SubCell"/>
</dbReference>
<dbReference type="SMART" id="SM00359">
    <property type="entry name" value="PUA"/>
    <property type="match status" value="1"/>
</dbReference>
<dbReference type="FunFam" id="3.10.400.20:FF:000001">
    <property type="entry name" value="Malignant T-cell-amplified sequence 1"/>
    <property type="match status" value="1"/>
</dbReference>
<dbReference type="InterPro" id="IPR002478">
    <property type="entry name" value="PUA"/>
</dbReference>
<name>W7TYT1_9STRA</name>
<gene>
    <name evidence="4" type="ORF">Naga_100182g4</name>
</gene>
<dbReference type="PROSITE" id="PS50890">
    <property type="entry name" value="PUA"/>
    <property type="match status" value="1"/>
</dbReference>
<dbReference type="PANTHER" id="PTHR22798:SF0">
    <property type="entry name" value="MALIGNANT T-CELL-AMPLIFIED SEQUENCE 1"/>
    <property type="match status" value="1"/>
</dbReference>
<dbReference type="SUPFAM" id="SSF88697">
    <property type="entry name" value="PUA domain-like"/>
    <property type="match status" value="1"/>
</dbReference>
<comment type="caution">
    <text evidence="4">The sequence shown here is derived from an EMBL/GenBank/DDBJ whole genome shotgun (WGS) entry which is preliminary data.</text>
</comment>
<dbReference type="AlphaFoldDB" id="W7TYT1"/>
<dbReference type="Proteomes" id="UP000019335">
    <property type="component" value="Chromosome 4"/>
</dbReference>
<dbReference type="OrthoDB" id="10249667at2759"/>
<dbReference type="InterPro" id="IPR016437">
    <property type="entry name" value="MCT-1/Tma20"/>
</dbReference>
<dbReference type="InterPro" id="IPR004521">
    <property type="entry name" value="Uncharacterised_CHP00451"/>
</dbReference>
<dbReference type="PANTHER" id="PTHR22798">
    <property type="entry name" value="MCT-1 PROTEIN"/>
    <property type="match status" value="1"/>
</dbReference>
<dbReference type="Gene3D" id="3.10.400.20">
    <property type="match status" value="1"/>
</dbReference>
<feature type="domain" description="PUA" evidence="3">
    <location>
        <begin position="143"/>
        <end position="222"/>
    </location>
</feature>
<dbReference type="CDD" id="cd21155">
    <property type="entry name" value="PUA_MCTS-1-like"/>
    <property type="match status" value="1"/>
</dbReference>
<evidence type="ECO:0000256" key="2">
    <source>
        <dbReference type="ARBA" id="ARBA00022490"/>
    </source>
</evidence>
<dbReference type="InterPro" id="IPR015947">
    <property type="entry name" value="PUA-like_sf"/>
</dbReference>
<dbReference type="GO" id="GO:0003723">
    <property type="term" value="F:RNA binding"/>
    <property type="evidence" value="ECO:0007669"/>
    <property type="project" value="InterPro"/>
</dbReference>
<sequence>MSWCHKTPLRRGFQFPFQSGFITLWIVRNLSVKLSVAVKLPLLSTHSCTTRMFKRFNEDDFSSNGQVKSSVQRGIRNSILEQYPRLESVMEDIFPKKANVVVVKCPGHVQVVVLNKEPLFFSLRDGHFFPTLRLLHQYPGFMREVQVDKGAIRFILGGAHIMCPGLTSKGGDMEEDLPAEQPVAIRAEGKEMVLALGLTKMSAAEIRGQNKGIAIELVHFLNDGLWSRSTKRGDSASVRSHNKACLHCATATQFLLLQIRCKRKTEEGKIKRGNVSQNTKKQFAVSEGDRASWNFQVRNK</sequence>
<organism evidence="4 5">
    <name type="scientific">Nannochloropsis gaditana</name>
    <dbReference type="NCBI Taxonomy" id="72520"/>
    <lineage>
        <taxon>Eukaryota</taxon>
        <taxon>Sar</taxon>
        <taxon>Stramenopiles</taxon>
        <taxon>Ochrophyta</taxon>
        <taxon>Eustigmatophyceae</taxon>
        <taxon>Eustigmatales</taxon>
        <taxon>Monodopsidaceae</taxon>
        <taxon>Nannochloropsis</taxon>
    </lineage>
</organism>
<dbReference type="Pfam" id="PF17832">
    <property type="entry name" value="Pre-PUA"/>
    <property type="match status" value="1"/>
</dbReference>
<keyword evidence="2" id="KW-0963">Cytoplasm</keyword>
<dbReference type="NCBIfam" id="TIGR00451">
    <property type="entry name" value="unchar_dom_2"/>
    <property type="match status" value="1"/>
</dbReference>
<accession>W7TYT1</accession>
<evidence type="ECO:0000313" key="5">
    <source>
        <dbReference type="Proteomes" id="UP000019335"/>
    </source>
</evidence>
<dbReference type="InterPro" id="IPR041366">
    <property type="entry name" value="Pre-PUA"/>
</dbReference>